<gene>
    <name evidence="3" type="ORF">C2L80_01730</name>
</gene>
<feature type="transmembrane region" description="Helical" evidence="2">
    <location>
        <begin position="433"/>
        <end position="451"/>
    </location>
</feature>
<feature type="transmembrane region" description="Helical" evidence="2">
    <location>
        <begin position="317"/>
        <end position="335"/>
    </location>
</feature>
<dbReference type="PANTHER" id="PTHR38454">
    <property type="entry name" value="INTEGRAL MEMBRANE PROTEIN-RELATED"/>
    <property type="match status" value="1"/>
</dbReference>
<dbReference type="Proteomes" id="UP000236488">
    <property type="component" value="Unassembled WGS sequence"/>
</dbReference>
<protein>
    <recommendedName>
        <fullName evidence="5">YfhO family protein</fullName>
    </recommendedName>
</protein>
<feature type="transmembrane region" description="Helical" evidence="2">
    <location>
        <begin position="292"/>
        <end position="310"/>
    </location>
</feature>
<feature type="transmembrane region" description="Helical" evidence="2">
    <location>
        <begin position="129"/>
        <end position="149"/>
    </location>
</feature>
<accession>A0A2K2U8D1</accession>
<feature type="transmembrane region" description="Helical" evidence="2">
    <location>
        <begin position="405"/>
        <end position="426"/>
    </location>
</feature>
<reference evidence="3 4" key="1">
    <citation type="journal article" date="2018" name="Int. J. Syst. Evol. Microbiol.">
        <title>Rubneribacter badeniensis gen. nov., sp. nov. and Enteroscipio rubneri gen. nov., sp. nov., new members of the Eggerthellaceae isolated from human faeces.</title>
        <authorList>
            <person name="Danylec N."/>
            <person name="Gobl A."/>
            <person name="Stoll D.A."/>
            <person name="Hetzer B."/>
            <person name="Kulling S.E."/>
            <person name="Huch M."/>
        </authorList>
    </citation>
    <scope>NUCLEOTIDE SEQUENCE [LARGE SCALE GENOMIC DNA]</scope>
    <source>
        <strain evidence="3 4">ResAG-85</strain>
    </source>
</reference>
<keyword evidence="2" id="KW-0472">Membrane</keyword>
<proteinExistence type="predicted"/>
<dbReference type="InterPro" id="IPR018580">
    <property type="entry name" value="Uncharacterised_YfhO"/>
</dbReference>
<evidence type="ECO:0000313" key="4">
    <source>
        <dbReference type="Proteomes" id="UP000236488"/>
    </source>
</evidence>
<keyword evidence="2" id="KW-0812">Transmembrane</keyword>
<dbReference type="Pfam" id="PF09586">
    <property type="entry name" value="YfhO"/>
    <property type="match status" value="1"/>
</dbReference>
<feature type="transmembrane region" description="Helical" evidence="2">
    <location>
        <begin position="212"/>
        <end position="236"/>
    </location>
</feature>
<dbReference type="EMBL" id="PPEL01000003">
    <property type="protein sequence ID" value="PNV66440.1"/>
    <property type="molecule type" value="Genomic_DNA"/>
</dbReference>
<feature type="transmembrane region" description="Helical" evidence="2">
    <location>
        <begin position="851"/>
        <end position="874"/>
    </location>
</feature>
<sequence length="886" mass="97785">MLLLVTCAMYWRFIFCDDLLVYAGSGSDSIGQTVPFIVNEAERIQSGDFSIWNQYQFLGSVTAQHLSPDYLPMVFGSDAVPVMMLVSQMLKIVSAGVFFYLFTGYLGVSRISRYAAGLGCAFCSRMIALAPWTFYTLEVVIVAALLWGFERFYADNKKIAVLPFAIAAPALGGGAYPFVLYLLVLLGYAVFRVGYSWDAGWSGRRLAAFSGKFLLLVAAGVLLSLPALVPGLSMLLNSPRVENDLDSGFGLASLLVPSDWTMLAEEVVKLFSTSILGTMQTFSGSTNILNTPYFYCGLLVLIGLPFAFFGKTKRQKIWLGVIVLAAAFYFLSWGFRYLLNGFSVSGDDFRQSSCWVIAVLLFVGILGLDQLVKKVPRPLLAVWWGGALLVAFTAFAFLIFDEIDWRYFVLASAFLGAYMVVFAVFGLSKSRRLVAACLVFVVAAVPCEFFVQNYKMVTQATHLTRDDYWVQLGTDPEDSVTAVSSEREDTYRIDYKTALLTRSMAETYLGTQAYIGGSGPSQQVADFLSKVGNDYVEELGYSRYVYGFYDSALNALLGVKYLVYPSSSPDLYEPFGYHEVSDDGVYRVLENEYALPLMFGYDANEVISESDFSSVDRADRSLQMLKTAVLPDDAGESSREGISLQPSDSDAPVSLAQTDLEVTKEDQVHFDFPSTTEEYLELSMRLDATPSESGNVTIDAVFSASETGQKERVSYYTAAGEEDISVQLKNRSYDQLDVAIVATSACDDPVVGEISVRPYSNEEVIQFGRMIDNRLSSSSEVESYHNGILRGSIDMDEDGYLATSIPWNESWRVFVDGEEVEPMLINLGFLGAPLSQGEHEIELVYDRASLMLGYASFFGVSILIAVICAGNAVARRRTGLSRRRQG</sequence>
<name>A0A2K2U8D1_9ACTN</name>
<evidence type="ECO:0000313" key="3">
    <source>
        <dbReference type="EMBL" id="PNV66440.1"/>
    </source>
</evidence>
<feature type="transmembrane region" description="Helical" evidence="2">
    <location>
        <begin position="379"/>
        <end position="399"/>
    </location>
</feature>
<keyword evidence="2" id="KW-1133">Transmembrane helix</keyword>
<evidence type="ECO:0000256" key="1">
    <source>
        <dbReference type="SAM" id="MobiDB-lite"/>
    </source>
</evidence>
<feature type="transmembrane region" description="Helical" evidence="2">
    <location>
        <begin position="161"/>
        <end position="191"/>
    </location>
</feature>
<dbReference type="AlphaFoldDB" id="A0A2K2U8D1"/>
<organism evidence="3 4">
    <name type="scientific">Rubneribacter badeniensis</name>
    <dbReference type="NCBI Taxonomy" id="2070688"/>
    <lineage>
        <taxon>Bacteria</taxon>
        <taxon>Bacillati</taxon>
        <taxon>Actinomycetota</taxon>
        <taxon>Coriobacteriia</taxon>
        <taxon>Eggerthellales</taxon>
        <taxon>Eggerthellaceae</taxon>
        <taxon>Rubneribacter</taxon>
    </lineage>
</organism>
<evidence type="ECO:0000256" key="2">
    <source>
        <dbReference type="SAM" id="Phobius"/>
    </source>
</evidence>
<dbReference type="PANTHER" id="PTHR38454:SF1">
    <property type="entry name" value="INTEGRAL MEMBRANE PROTEIN"/>
    <property type="match status" value="1"/>
</dbReference>
<feature type="region of interest" description="Disordered" evidence="1">
    <location>
        <begin position="632"/>
        <end position="651"/>
    </location>
</feature>
<keyword evidence="4" id="KW-1185">Reference proteome</keyword>
<feature type="transmembrane region" description="Helical" evidence="2">
    <location>
        <begin position="89"/>
        <end position="108"/>
    </location>
</feature>
<comment type="caution">
    <text evidence="3">The sequence shown here is derived from an EMBL/GenBank/DDBJ whole genome shotgun (WGS) entry which is preliminary data.</text>
</comment>
<feature type="transmembrane region" description="Helical" evidence="2">
    <location>
        <begin position="355"/>
        <end position="372"/>
    </location>
</feature>
<evidence type="ECO:0008006" key="5">
    <source>
        <dbReference type="Google" id="ProtNLM"/>
    </source>
</evidence>